<feature type="transmembrane region" description="Helical" evidence="1">
    <location>
        <begin position="87"/>
        <end position="106"/>
    </location>
</feature>
<accession>A0A5B9VT59</accession>
<dbReference type="AlphaFoldDB" id="A0A5B9VT59"/>
<evidence type="ECO:0000313" key="2">
    <source>
        <dbReference type="EMBL" id="QEH31686.1"/>
    </source>
</evidence>
<feature type="transmembrane region" description="Helical" evidence="1">
    <location>
        <begin position="112"/>
        <end position="132"/>
    </location>
</feature>
<protein>
    <recommendedName>
        <fullName evidence="4">DUF2306 domain-containing protein</fullName>
    </recommendedName>
</protein>
<reference evidence="2 3" key="1">
    <citation type="submission" date="2019-08" db="EMBL/GenBank/DDBJ databases">
        <title>Deep-cultivation of Planctomycetes and their phenomic and genomic characterization uncovers novel biology.</title>
        <authorList>
            <person name="Wiegand S."/>
            <person name="Jogler M."/>
            <person name="Boedeker C."/>
            <person name="Pinto D."/>
            <person name="Vollmers J."/>
            <person name="Rivas-Marin E."/>
            <person name="Kohn T."/>
            <person name="Peeters S.H."/>
            <person name="Heuer A."/>
            <person name="Rast P."/>
            <person name="Oberbeckmann S."/>
            <person name="Bunk B."/>
            <person name="Jeske O."/>
            <person name="Meyerdierks A."/>
            <person name="Storesund J.E."/>
            <person name="Kallscheuer N."/>
            <person name="Luecker S."/>
            <person name="Lage O.M."/>
            <person name="Pohl T."/>
            <person name="Merkel B.J."/>
            <person name="Hornburger P."/>
            <person name="Mueller R.-W."/>
            <person name="Bruemmer F."/>
            <person name="Labrenz M."/>
            <person name="Spormann A.M."/>
            <person name="Op den Camp H."/>
            <person name="Overmann J."/>
            <person name="Amann R."/>
            <person name="Jetten M.S.M."/>
            <person name="Mascher T."/>
            <person name="Medema M.H."/>
            <person name="Devos D.P."/>
            <person name="Kaster A.-K."/>
            <person name="Ovreas L."/>
            <person name="Rohde M."/>
            <person name="Galperin M.Y."/>
            <person name="Jogler C."/>
        </authorList>
    </citation>
    <scope>NUCLEOTIDE SEQUENCE [LARGE SCALE GENOMIC DNA]</scope>
    <source>
        <strain evidence="2 3">OJF2</strain>
    </source>
</reference>
<feature type="transmembrane region" description="Helical" evidence="1">
    <location>
        <begin position="55"/>
        <end position="75"/>
    </location>
</feature>
<dbReference type="Pfam" id="PF10067">
    <property type="entry name" value="DUF2306"/>
    <property type="match status" value="1"/>
</dbReference>
<dbReference type="EMBL" id="CP042997">
    <property type="protein sequence ID" value="QEH31686.1"/>
    <property type="molecule type" value="Genomic_DNA"/>
</dbReference>
<feature type="transmembrane region" description="Helical" evidence="1">
    <location>
        <begin position="153"/>
        <end position="176"/>
    </location>
</feature>
<dbReference type="InterPro" id="IPR018750">
    <property type="entry name" value="DUF2306_membrane"/>
</dbReference>
<keyword evidence="1" id="KW-0472">Membrane</keyword>
<evidence type="ECO:0000256" key="1">
    <source>
        <dbReference type="SAM" id="Phobius"/>
    </source>
</evidence>
<name>A0A5B9VT59_9BACT</name>
<dbReference type="KEGG" id="agv:OJF2_01510"/>
<evidence type="ECO:0000313" key="3">
    <source>
        <dbReference type="Proteomes" id="UP000324233"/>
    </source>
</evidence>
<sequence>MIARALALAAGLLVLKVTANIVSNYVDYFPPDFRSGFLRGREGHFAGIYEWAFDAHILAGPLTLVLGLLLVSTRLRAWSPRWHRRMGWVQVACVVLLVAPGGLWMARYPAAGPVAGAGLATLAVLTAACAILGVRAARMRRFADHRRWMWRCYLLLCSAVVLRLIGGLAVVAGITSPWYDPLANWASWLAPLAAFEVAERMRRRH</sequence>
<evidence type="ECO:0008006" key="4">
    <source>
        <dbReference type="Google" id="ProtNLM"/>
    </source>
</evidence>
<gene>
    <name evidence="2" type="ORF">OJF2_01510</name>
</gene>
<keyword evidence="3" id="KW-1185">Reference proteome</keyword>
<organism evidence="2 3">
    <name type="scientific">Aquisphaera giovannonii</name>
    <dbReference type="NCBI Taxonomy" id="406548"/>
    <lineage>
        <taxon>Bacteria</taxon>
        <taxon>Pseudomonadati</taxon>
        <taxon>Planctomycetota</taxon>
        <taxon>Planctomycetia</taxon>
        <taxon>Isosphaerales</taxon>
        <taxon>Isosphaeraceae</taxon>
        <taxon>Aquisphaera</taxon>
    </lineage>
</organism>
<dbReference type="Proteomes" id="UP000324233">
    <property type="component" value="Chromosome"/>
</dbReference>
<keyword evidence="1" id="KW-1133">Transmembrane helix</keyword>
<keyword evidence="1" id="KW-0812">Transmembrane</keyword>
<proteinExistence type="predicted"/>